<organism evidence="2 3">
    <name type="scientific">Colocasia esculenta</name>
    <name type="common">Wild taro</name>
    <name type="synonym">Arum esculentum</name>
    <dbReference type="NCBI Taxonomy" id="4460"/>
    <lineage>
        <taxon>Eukaryota</taxon>
        <taxon>Viridiplantae</taxon>
        <taxon>Streptophyta</taxon>
        <taxon>Embryophyta</taxon>
        <taxon>Tracheophyta</taxon>
        <taxon>Spermatophyta</taxon>
        <taxon>Magnoliopsida</taxon>
        <taxon>Liliopsida</taxon>
        <taxon>Araceae</taxon>
        <taxon>Aroideae</taxon>
        <taxon>Colocasieae</taxon>
        <taxon>Colocasia</taxon>
    </lineage>
</organism>
<protein>
    <recommendedName>
        <fullName evidence="1">RNase H type-1 domain-containing protein</fullName>
    </recommendedName>
</protein>
<dbReference type="OrthoDB" id="1001887at2759"/>
<proteinExistence type="predicted"/>
<dbReference type="InterPro" id="IPR002156">
    <property type="entry name" value="RNaseH_domain"/>
</dbReference>
<dbReference type="EMBL" id="NMUH01002645">
    <property type="protein sequence ID" value="MQM01261.1"/>
    <property type="molecule type" value="Genomic_DNA"/>
</dbReference>
<dbReference type="PANTHER" id="PTHR47723:SF19">
    <property type="entry name" value="POLYNUCLEOTIDYL TRANSFERASE, RIBONUCLEASE H-LIKE SUPERFAMILY PROTEIN"/>
    <property type="match status" value="1"/>
</dbReference>
<sequence>MLQVTSCDDKFSGMIVKHLPRGPSDHAPLLDAPTGWHYNPFVTLHLKLKAVRGALRSWKKQNFRNINDNLLRYEEEVRLKQELFDLNPSIENRMAMGETNAHLRRAMNQMEMFWAQKACMQWVEDGDKNTAFYHAVVKGNRRRNTITRLQVDGVWNKDQESLKQSVVQYFMSLLQTSEHIIDDNLLEVIPSIVSDAQNMELTFGFSPQLSPKRLKLVRWIPPITGLCLNVDGASKGNPGLCGGGRRCIRDEHGSVRVAFAHFYNDGTSMIAETRALCDGLRLADFLGLHLSIVYTDSSVLANSFKEGRCPSWRAYRWWWEANARIQRSACTITHVYWEANQVADGLANYGCLLTDTTRKTGYTYNLKP</sequence>
<dbReference type="SUPFAM" id="SSF53098">
    <property type="entry name" value="Ribonuclease H-like"/>
    <property type="match status" value="1"/>
</dbReference>
<feature type="domain" description="RNase H type-1" evidence="1">
    <location>
        <begin position="229"/>
        <end position="349"/>
    </location>
</feature>
<dbReference type="AlphaFoldDB" id="A0A843W6C9"/>
<dbReference type="GO" id="GO:0003676">
    <property type="term" value="F:nucleic acid binding"/>
    <property type="evidence" value="ECO:0007669"/>
    <property type="project" value="InterPro"/>
</dbReference>
<dbReference type="InterPro" id="IPR053151">
    <property type="entry name" value="RNase_H-like"/>
</dbReference>
<dbReference type="Gene3D" id="3.30.420.10">
    <property type="entry name" value="Ribonuclease H-like superfamily/Ribonuclease H"/>
    <property type="match status" value="1"/>
</dbReference>
<dbReference type="InterPro" id="IPR012337">
    <property type="entry name" value="RNaseH-like_sf"/>
</dbReference>
<comment type="caution">
    <text evidence="2">The sequence shown here is derived from an EMBL/GenBank/DDBJ whole genome shotgun (WGS) entry which is preliminary data.</text>
</comment>
<gene>
    <name evidence="2" type="ORF">Taro_034013</name>
</gene>
<reference evidence="2" key="1">
    <citation type="submission" date="2017-07" db="EMBL/GenBank/DDBJ databases">
        <title>Taro Niue Genome Assembly and Annotation.</title>
        <authorList>
            <person name="Atibalentja N."/>
            <person name="Keating K."/>
            <person name="Fields C.J."/>
        </authorList>
    </citation>
    <scope>NUCLEOTIDE SEQUENCE</scope>
    <source>
        <strain evidence="2">Niue_2</strain>
        <tissue evidence="2">Leaf</tissue>
    </source>
</reference>
<dbReference type="PANTHER" id="PTHR47723">
    <property type="entry name" value="OS05G0353850 PROTEIN"/>
    <property type="match status" value="1"/>
</dbReference>
<evidence type="ECO:0000313" key="3">
    <source>
        <dbReference type="Proteomes" id="UP000652761"/>
    </source>
</evidence>
<accession>A0A843W6C9</accession>
<dbReference type="GO" id="GO:0004523">
    <property type="term" value="F:RNA-DNA hybrid ribonuclease activity"/>
    <property type="evidence" value="ECO:0007669"/>
    <property type="project" value="InterPro"/>
</dbReference>
<dbReference type="CDD" id="cd06222">
    <property type="entry name" value="RNase_H_like"/>
    <property type="match status" value="1"/>
</dbReference>
<dbReference type="InterPro" id="IPR044730">
    <property type="entry name" value="RNase_H-like_dom_plant"/>
</dbReference>
<dbReference type="InterPro" id="IPR036397">
    <property type="entry name" value="RNaseH_sf"/>
</dbReference>
<dbReference type="Proteomes" id="UP000652761">
    <property type="component" value="Unassembled WGS sequence"/>
</dbReference>
<evidence type="ECO:0000259" key="1">
    <source>
        <dbReference type="Pfam" id="PF13456"/>
    </source>
</evidence>
<keyword evidence="3" id="KW-1185">Reference proteome</keyword>
<name>A0A843W6C9_COLES</name>
<dbReference type="Pfam" id="PF13456">
    <property type="entry name" value="RVT_3"/>
    <property type="match status" value="1"/>
</dbReference>
<evidence type="ECO:0000313" key="2">
    <source>
        <dbReference type="EMBL" id="MQM01261.1"/>
    </source>
</evidence>